<protein>
    <submittedName>
        <fullName evidence="1">17683_t:CDS:1</fullName>
    </submittedName>
</protein>
<name>A0ACA9LHP3_9GLOM</name>
<evidence type="ECO:0000313" key="1">
    <source>
        <dbReference type="EMBL" id="CAG8526229.1"/>
    </source>
</evidence>
<proteinExistence type="predicted"/>
<dbReference type="EMBL" id="CAJVPW010003569">
    <property type="protein sequence ID" value="CAG8526229.1"/>
    <property type="molecule type" value="Genomic_DNA"/>
</dbReference>
<evidence type="ECO:0000313" key="2">
    <source>
        <dbReference type="Proteomes" id="UP000789366"/>
    </source>
</evidence>
<accession>A0ACA9LHP3</accession>
<dbReference type="Proteomes" id="UP000789366">
    <property type="component" value="Unassembled WGS sequence"/>
</dbReference>
<gene>
    <name evidence="1" type="ORF">SPELUC_LOCUS4160</name>
</gene>
<organism evidence="1 2">
    <name type="scientific">Cetraspora pellucida</name>
    <dbReference type="NCBI Taxonomy" id="1433469"/>
    <lineage>
        <taxon>Eukaryota</taxon>
        <taxon>Fungi</taxon>
        <taxon>Fungi incertae sedis</taxon>
        <taxon>Mucoromycota</taxon>
        <taxon>Glomeromycotina</taxon>
        <taxon>Glomeromycetes</taxon>
        <taxon>Diversisporales</taxon>
        <taxon>Gigasporaceae</taxon>
        <taxon>Cetraspora</taxon>
    </lineage>
</organism>
<sequence length="111" mass="12873">MEKDNLFDESFTNQSNNLSNKNENEISERLGHNNESKKQSWVYKYFKSKKVVEVTKKKSNIEVIYSSCNILNDSGIKCNVQLKIVGGLTLKLISYLWNCHGIMQNEHELDN</sequence>
<feature type="non-terminal residue" evidence="1">
    <location>
        <position position="111"/>
    </location>
</feature>
<keyword evidence="2" id="KW-1185">Reference proteome</keyword>
<comment type="caution">
    <text evidence="1">The sequence shown here is derived from an EMBL/GenBank/DDBJ whole genome shotgun (WGS) entry which is preliminary data.</text>
</comment>
<reference evidence="1" key="1">
    <citation type="submission" date="2021-06" db="EMBL/GenBank/DDBJ databases">
        <authorList>
            <person name="Kallberg Y."/>
            <person name="Tangrot J."/>
            <person name="Rosling A."/>
        </authorList>
    </citation>
    <scope>NUCLEOTIDE SEQUENCE</scope>
    <source>
        <strain evidence="1">28 12/20/2015</strain>
    </source>
</reference>